<keyword evidence="2 4" id="KW-0689">Ribosomal protein</keyword>
<dbReference type="AlphaFoldDB" id="A0A1Y2HNC1"/>
<reference evidence="4 5" key="1">
    <citation type="submission" date="2016-07" db="EMBL/GenBank/DDBJ databases">
        <title>Pervasive Adenine N6-methylation of Active Genes in Fungi.</title>
        <authorList>
            <consortium name="DOE Joint Genome Institute"/>
            <person name="Mondo S.J."/>
            <person name="Dannebaum R.O."/>
            <person name="Kuo R.C."/>
            <person name="Labutti K."/>
            <person name="Haridas S."/>
            <person name="Kuo A."/>
            <person name="Salamov A."/>
            <person name="Ahrendt S.R."/>
            <person name="Lipzen A."/>
            <person name="Sullivan W."/>
            <person name="Andreopoulos W.B."/>
            <person name="Clum A."/>
            <person name="Lindquist E."/>
            <person name="Daum C."/>
            <person name="Ramamoorthy G.K."/>
            <person name="Gryganskyi A."/>
            <person name="Culley D."/>
            <person name="Magnuson J.K."/>
            <person name="James T.Y."/>
            <person name="O'Malley M.A."/>
            <person name="Stajich J.E."/>
            <person name="Spatafora J.W."/>
            <person name="Visel A."/>
            <person name="Grigoriev I.V."/>
        </authorList>
    </citation>
    <scope>NUCLEOTIDE SEQUENCE [LARGE SCALE GENOMIC DNA]</scope>
    <source>
        <strain evidence="4 5">PL171</strain>
    </source>
</reference>
<evidence type="ECO:0000256" key="2">
    <source>
        <dbReference type="ARBA" id="ARBA00022980"/>
    </source>
</evidence>
<dbReference type="PANTHER" id="PTHR11710:SF0">
    <property type="entry name" value="40S RIBOSOMAL PROTEIN S19"/>
    <property type="match status" value="1"/>
</dbReference>
<dbReference type="GO" id="GO:0003735">
    <property type="term" value="F:structural constituent of ribosome"/>
    <property type="evidence" value="ECO:0007669"/>
    <property type="project" value="InterPro"/>
</dbReference>
<name>A0A1Y2HNC1_9FUNG</name>
<keyword evidence="5" id="KW-1185">Reference proteome</keyword>
<dbReference type="GO" id="GO:0022627">
    <property type="term" value="C:cytosolic small ribosomal subunit"/>
    <property type="evidence" value="ECO:0007669"/>
    <property type="project" value="TreeGrafter"/>
</dbReference>
<dbReference type="Pfam" id="PF01090">
    <property type="entry name" value="Ribosomal_S19e"/>
    <property type="match status" value="1"/>
</dbReference>
<dbReference type="Gene3D" id="1.10.10.10">
    <property type="entry name" value="Winged helix-like DNA-binding domain superfamily/Winged helix DNA-binding domain"/>
    <property type="match status" value="1"/>
</dbReference>
<dbReference type="Proteomes" id="UP000193411">
    <property type="component" value="Unassembled WGS sequence"/>
</dbReference>
<dbReference type="InterPro" id="IPR001266">
    <property type="entry name" value="Ribosomal_eS19"/>
</dbReference>
<keyword evidence="3" id="KW-0687">Ribonucleoprotein</keyword>
<dbReference type="GO" id="GO:0003723">
    <property type="term" value="F:RNA binding"/>
    <property type="evidence" value="ECO:0007669"/>
    <property type="project" value="TreeGrafter"/>
</dbReference>
<evidence type="ECO:0000313" key="4">
    <source>
        <dbReference type="EMBL" id="ORZ34632.1"/>
    </source>
</evidence>
<evidence type="ECO:0000256" key="3">
    <source>
        <dbReference type="ARBA" id="ARBA00023274"/>
    </source>
</evidence>
<dbReference type="GO" id="GO:0006412">
    <property type="term" value="P:translation"/>
    <property type="evidence" value="ECO:0007669"/>
    <property type="project" value="InterPro"/>
</dbReference>
<sequence>MATVKDVAAADFIAALSAHLKKGGKIQVPEWMQFAKTATFKELGPSDADFYYVHIAAVARHIYLRKGVGVGDLRKRFGGKERRGVRPNHSAVASGSLQRKALQTLEKLKYVEKSAAGGRQITATGRRELDRIANQVVAIKNAEAARLAEAAAAAAAVNVDQE</sequence>
<dbReference type="SUPFAM" id="SSF46785">
    <property type="entry name" value="Winged helix' DNA-binding domain"/>
    <property type="match status" value="1"/>
</dbReference>
<dbReference type="STRING" id="765915.A0A1Y2HNC1"/>
<dbReference type="InterPro" id="IPR018277">
    <property type="entry name" value="Ribosomal_eS19_CS"/>
</dbReference>
<accession>A0A1Y2HNC1</accession>
<organism evidence="4 5">
    <name type="scientific">Catenaria anguillulae PL171</name>
    <dbReference type="NCBI Taxonomy" id="765915"/>
    <lineage>
        <taxon>Eukaryota</taxon>
        <taxon>Fungi</taxon>
        <taxon>Fungi incertae sedis</taxon>
        <taxon>Blastocladiomycota</taxon>
        <taxon>Blastocladiomycetes</taxon>
        <taxon>Blastocladiales</taxon>
        <taxon>Catenariaceae</taxon>
        <taxon>Catenaria</taxon>
    </lineage>
</organism>
<dbReference type="SMART" id="SM01413">
    <property type="entry name" value="Ribosomal_S19e"/>
    <property type="match status" value="1"/>
</dbReference>
<comment type="caution">
    <text evidence="4">The sequence shown here is derived from an EMBL/GenBank/DDBJ whole genome shotgun (WGS) entry which is preliminary data.</text>
</comment>
<proteinExistence type="inferred from homology"/>
<dbReference type="OrthoDB" id="428974at2759"/>
<gene>
    <name evidence="4" type="ORF">BCR44DRAFT_1436112</name>
</gene>
<dbReference type="GO" id="GO:0000028">
    <property type="term" value="P:ribosomal small subunit assembly"/>
    <property type="evidence" value="ECO:0007669"/>
    <property type="project" value="TreeGrafter"/>
</dbReference>
<dbReference type="EMBL" id="MCFL01000027">
    <property type="protein sequence ID" value="ORZ34632.1"/>
    <property type="molecule type" value="Genomic_DNA"/>
</dbReference>
<dbReference type="FunFam" id="1.10.10.10:FF:000118">
    <property type="entry name" value="40S ribosomal protein S19"/>
    <property type="match status" value="1"/>
</dbReference>
<evidence type="ECO:0000256" key="1">
    <source>
        <dbReference type="ARBA" id="ARBA00010014"/>
    </source>
</evidence>
<dbReference type="InterPro" id="IPR036388">
    <property type="entry name" value="WH-like_DNA-bd_sf"/>
</dbReference>
<dbReference type="PANTHER" id="PTHR11710">
    <property type="entry name" value="40S RIBOSOMAL PROTEIN S19"/>
    <property type="match status" value="1"/>
</dbReference>
<dbReference type="InterPro" id="IPR036390">
    <property type="entry name" value="WH_DNA-bd_sf"/>
</dbReference>
<comment type="similarity">
    <text evidence="1">Belongs to the eukaryotic ribosomal protein eS19 family.</text>
</comment>
<dbReference type="PROSITE" id="PS00628">
    <property type="entry name" value="RIBOSOMAL_S19E"/>
    <property type="match status" value="1"/>
</dbReference>
<evidence type="ECO:0000313" key="5">
    <source>
        <dbReference type="Proteomes" id="UP000193411"/>
    </source>
</evidence>
<protein>
    <submittedName>
        <fullName evidence="4">Ribosomal protein S19e</fullName>
    </submittedName>
</protein>